<accession>A0AAQ3LB81</accession>
<feature type="chain" id="PRO_5042961801" evidence="1">
    <location>
        <begin position="24"/>
        <end position="233"/>
    </location>
</feature>
<reference evidence="2 3" key="1">
    <citation type="submission" date="2023-10" db="EMBL/GenBank/DDBJ databases">
        <title>Rubellicoccus peritrichatus gen. nov., sp. nov., isolated from an algae of coral reef tank.</title>
        <authorList>
            <person name="Luo J."/>
        </authorList>
    </citation>
    <scope>NUCLEOTIDE SEQUENCE [LARGE SCALE GENOMIC DNA]</scope>
    <source>
        <strain evidence="2 3">CR14</strain>
    </source>
</reference>
<dbReference type="RefSeq" id="WP_317833797.1">
    <property type="nucleotide sequence ID" value="NZ_CP136920.1"/>
</dbReference>
<proteinExistence type="predicted"/>
<feature type="signal peptide" evidence="1">
    <location>
        <begin position="1"/>
        <end position="23"/>
    </location>
</feature>
<evidence type="ECO:0000256" key="1">
    <source>
        <dbReference type="SAM" id="SignalP"/>
    </source>
</evidence>
<sequence>MNISTHYCNFFAILFLGLLQAQAQSQFAGTYYGELDEAIVVRGQTVQPREKVSNIVATVTDSGNLTITGISEVRGMVDADGLISITDNGGYGFETGTITNNTINMNGESVKDNGIRIDEYWIVATRNTPVTSIFPDAQAERNNWNYVPWFGYFNGADFPWIYHQSLKSVYCTGTESDLWLFYPPLQWVYTNRDSYPWFYSPSVNSWIFYDTSIETPEWFFNQRTGAWFSESNG</sequence>
<dbReference type="Proteomes" id="UP001304300">
    <property type="component" value="Chromosome"/>
</dbReference>
<dbReference type="EMBL" id="CP136920">
    <property type="protein sequence ID" value="WOO41334.1"/>
    <property type="molecule type" value="Genomic_DNA"/>
</dbReference>
<keyword evidence="3" id="KW-1185">Reference proteome</keyword>
<dbReference type="AlphaFoldDB" id="A0AAQ3LB81"/>
<keyword evidence="1" id="KW-0732">Signal</keyword>
<gene>
    <name evidence="2" type="ORF">RZN69_22170</name>
</gene>
<organism evidence="2 3">
    <name type="scientific">Rubellicoccus peritrichatus</name>
    <dbReference type="NCBI Taxonomy" id="3080537"/>
    <lineage>
        <taxon>Bacteria</taxon>
        <taxon>Pseudomonadati</taxon>
        <taxon>Verrucomicrobiota</taxon>
        <taxon>Opitutia</taxon>
        <taxon>Puniceicoccales</taxon>
        <taxon>Cerasicoccaceae</taxon>
        <taxon>Rubellicoccus</taxon>
    </lineage>
</organism>
<evidence type="ECO:0000313" key="3">
    <source>
        <dbReference type="Proteomes" id="UP001304300"/>
    </source>
</evidence>
<name>A0AAQ3LB81_9BACT</name>
<protein>
    <submittedName>
        <fullName evidence="2">Uncharacterized protein</fullName>
    </submittedName>
</protein>
<evidence type="ECO:0000313" key="2">
    <source>
        <dbReference type="EMBL" id="WOO41334.1"/>
    </source>
</evidence>